<protein>
    <recommendedName>
        <fullName evidence="2">Lcl C-terminal domain-containing protein</fullName>
    </recommendedName>
</protein>
<keyword evidence="1" id="KW-0732">Signal</keyword>
<gene>
    <name evidence="3" type="ORF">ThimaDRAFT_0720</name>
</gene>
<sequence>MERINHWTNRSPAMLAALALVSLGIASYDGTAAINDTGQLFCDDGAELTSCIDAGTGDQILLLGQDGHDGRDAQAQAGLIAKIGGGAGGFDFSPLDQDGAPIAVVENIPASFPTCVQDNVTGLTWEVKTRDGGLRDRDWTYRWSGTNGNGVTAPSQVRSICGGHVHGGSCDVSAYVAAVNAAGLCGARDWRLPTLQELQGIVSAGSIAPAIDSEYFPNTRVGAYWTATLDAADDTRAWRVDFNRGDSGTELSSDPSGIRLVRGSQAPDALTDNGDGTVTQASTWLMWAQCSEGQQGPSCSGGSPTAMTWPEALAAAQASRLADYNDWRLPNKKELQSLVDHRRYGPAIDETFFPATPDERYWTSTSDLADLALASFIDFIDGTDASFDKLSPLHVRFVRGGESHESSYSKTAVKGSFSASQVENLAAPGTPEQLAGSWTTSQGKRFTINENDVLSGLSIDVNAGGAYVCGVTVPSGFTATFSDIQVTETGSFPSAYFSTSDRYTSISTTLNAGQFNSDGASVTFRFNFYRETRVGGCTAISSGSGIVTATRPVPRINTAVLPYARAVALGETATAFASIINSGNATANGCSIALPGGIPATFSYQTTNAANALIGNPNTPVDIAPGATQGFVFAITPSQAMAATEIPLVFDCANTTPAASYPGLNTFILSAAASAPPDLLAIGATPSGDGVVRLPSRDGIGFFATAAVNIGSAAAMTVSADDGGRGLPLTLRVCETNAQGVWLNCGNSLTRQVGSGQTLYYTVLATGSGQPIAFDPAKNRLFLRFRSNGTTVGATNVAVTTP</sequence>
<dbReference type="Proteomes" id="UP000005459">
    <property type="component" value="Unassembled WGS sequence"/>
</dbReference>
<proteinExistence type="predicted"/>
<evidence type="ECO:0000259" key="2">
    <source>
        <dbReference type="Pfam" id="PF07603"/>
    </source>
</evidence>
<dbReference type="PANTHER" id="PTHR35812:SF1">
    <property type="entry name" value="LIPOPROTEIN"/>
    <property type="match status" value="1"/>
</dbReference>
<evidence type="ECO:0000313" key="3">
    <source>
        <dbReference type="EMBL" id="EGV20044.1"/>
    </source>
</evidence>
<dbReference type="InterPro" id="IPR011460">
    <property type="entry name" value="Lcl_C"/>
</dbReference>
<dbReference type="RefSeq" id="WP_007191597.1">
    <property type="nucleotide sequence ID" value="NZ_AFWV01000002.1"/>
</dbReference>
<evidence type="ECO:0000256" key="1">
    <source>
        <dbReference type="SAM" id="SignalP"/>
    </source>
</evidence>
<name>F9U718_9GAMM</name>
<feature type="signal peptide" evidence="1">
    <location>
        <begin position="1"/>
        <end position="32"/>
    </location>
</feature>
<dbReference type="EMBL" id="AFWV01000002">
    <property type="protein sequence ID" value="EGV20044.1"/>
    <property type="molecule type" value="Genomic_DNA"/>
</dbReference>
<dbReference type="Pfam" id="PF07603">
    <property type="entry name" value="Lcl_C"/>
    <property type="match status" value="2"/>
</dbReference>
<organism evidence="3 4">
    <name type="scientific">Thiocapsa marina 5811</name>
    <dbReference type="NCBI Taxonomy" id="768671"/>
    <lineage>
        <taxon>Bacteria</taxon>
        <taxon>Pseudomonadati</taxon>
        <taxon>Pseudomonadota</taxon>
        <taxon>Gammaproteobacteria</taxon>
        <taxon>Chromatiales</taxon>
        <taxon>Chromatiaceae</taxon>
        <taxon>Thiocapsa</taxon>
    </lineage>
</organism>
<evidence type="ECO:0000313" key="4">
    <source>
        <dbReference type="Proteomes" id="UP000005459"/>
    </source>
</evidence>
<dbReference type="AlphaFoldDB" id="F9U718"/>
<feature type="domain" description="Lcl C-terminal" evidence="2">
    <location>
        <begin position="276"/>
        <end position="399"/>
    </location>
</feature>
<dbReference type="eggNOG" id="COG5276">
    <property type="taxonomic scope" value="Bacteria"/>
</dbReference>
<feature type="chain" id="PRO_5003387589" description="Lcl C-terminal domain-containing protein" evidence="1">
    <location>
        <begin position="33"/>
        <end position="802"/>
    </location>
</feature>
<keyword evidence="4" id="KW-1185">Reference proteome</keyword>
<accession>F9U718</accession>
<reference evidence="3 4" key="1">
    <citation type="submission" date="2011-06" db="EMBL/GenBank/DDBJ databases">
        <title>The draft genome of Thiocapsa marina 5811.</title>
        <authorList>
            <consortium name="US DOE Joint Genome Institute (JGI-PGF)"/>
            <person name="Lucas S."/>
            <person name="Han J."/>
            <person name="Cheng J.-F."/>
            <person name="Goodwin L."/>
            <person name="Pitluck S."/>
            <person name="Peters L."/>
            <person name="Land M.L."/>
            <person name="Hauser L."/>
            <person name="Vogl K."/>
            <person name="Liu Z."/>
            <person name="Imhoff J."/>
            <person name="Thiel V."/>
            <person name="Frigaard N.-U."/>
            <person name="Bryant D."/>
            <person name="Woyke T.J."/>
        </authorList>
    </citation>
    <scope>NUCLEOTIDE SEQUENCE [LARGE SCALE GENOMIC DNA]</scope>
    <source>
        <strain evidence="3 4">5811</strain>
    </source>
</reference>
<dbReference type="PANTHER" id="PTHR35812">
    <property type="entry name" value="LIPOPROTEIN"/>
    <property type="match status" value="1"/>
</dbReference>
<dbReference type="STRING" id="768671.ThimaDRAFT_0720"/>
<dbReference type="OrthoDB" id="9815730at2"/>
<feature type="domain" description="Lcl C-terminal" evidence="2">
    <location>
        <begin position="115"/>
        <end position="262"/>
    </location>
</feature>
<dbReference type="PATRIC" id="fig|768671.3.peg.776"/>